<dbReference type="EMBL" id="CP001899">
    <property type="protein sequence ID" value="ADC66438.1"/>
    <property type="molecule type" value="Genomic_DNA"/>
</dbReference>
<dbReference type="PaxDb" id="589924-Ferp_2314"/>
<dbReference type="KEGG" id="fpl:Ferp_2314"/>
<name>D3S1H4_FERPA</name>
<evidence type="ECO:0000313" key="2">
    <source>
        <dbReference type="EMBL" id="ADC66438.1"/>
    </source>
</evidence>
<accession>D3S1H4</accession>
<reference evidence="3" key="1">
    <citation type="submission" date="2010-02" db="EMBL/GenBank/DDBJ databases">
        <title>Complete sequence of Ferroglobus placidus DSM 10642.</title>
        <authorList>
            <consortium name="US DOE Joint Genome Institute"/>
            <person name="Lucas S."/>
            <person name="Copeland A."/>
            <person name="Lapidus A."/>
            <person name="Cheng J.-F."/>
            <person name="Bruce D."/>
            <person name="Goodwin L."/>
            <person name="Pitluck S."/>
            <person name="Saunders E."/>
            <person name="Brettin T."/>
            <person name="Detter J.C."/>
            <person name="Han C."/>
            <person name="Tapia R."/>
            <person name="Larimer F."/>
            <person name="Land M."/>
            <person name="Hauser L."/>
            <person name="Kyrpides N."/>
            <person name="Ivanova N."/>
            <person name="Holmes D."/>
            <person name="Lovley D."/>
            <person name="Kyrpides N."/>
            <person name="Anderson I.J."/>
            <person name="Woyke T."/>
        </authorList>
    </citation>
    <scope>NUCLEOTIDE SEQUENCE [LARGE SCALE GENOMIC DNA]</scope>
    <source>
        <strain evidence="3">DSM 10642 / AEDII12DO</strain>
    </source>
</reference>
<gene>
    <name evidence="2" type="ordered locus">Ferp_2314</name>
</gene>
<protein>
    <submittedName>
        <fullName evidence="2">Uncharacterized protein</fullName>
    </submittedName>
</protein>
<evidence type="ECO:0000256" key="1">
    <source>
        <dbReference type="SAM" id="Phobius"/>
    </source>
</evidence>
<dbReference type="AlphaFoldDB" id="D3S1H4"/>
<reference evidence="2 3" key="2">
    <citation type="journal article" date="2011" name="Stand. Genomic Sci.">
        <title>Complete genome sequence of Ferroglobus placidus AEDII12DO.</title>
        <authorList>
            <person name="Anderson I."/>
            <person name="Risso C."/>
            <person name="Holmes D."/>
            <person name="Lucas S."/>
            <person name="Copeland A."/>
            <person name="Lapidus A."/>
            <person name="Cheng J.F."/>
            <person name="Bruce D."/>
            <person name="Goodwin L."/>
            <person name="Pitluck S."/>
            <person name="Saunders E."/>
            <person name="Brettin T."/>
            <person name="Detter J.C."/>
            <person name="Han C."/>
            <person name="Tapia R."/>
            <person name="Larimer F."/>
            <person name="Land M."/>
            <person name="Hauser L."/>
            <person name="Woyke T."/>
            <person name="Lovley D."/>
            <person name="Kyrpides N."/>
            <person name="Ivanova N."/>
        </authorList>
    </citation>
    <scope>NUCLEOTIDE SEQUENCE [LARGE SCALE GENOMIC DNA]</scope>
    <source>
        <strain evidence="3">DSM 10642 / AEDII12DO</strain>
    </source>
</reference>
<keyword evidence="1" id="KW-1133">Transmembrane helix</keyword>
<dbReference type="HOGENOM" id="CLU_3302585_0_0_2"/>
<organism evidence="2 3">
    <name type="scientific">Ferroglobus placidus (strain DSM 10642 / AEDII12DO)</name>
    <dbReference type="NCBI Taxonomy" id="589924"/>
    <lineage>
        <taxon>Archaea</taxon>
        <taxon>Methanobacteriati</taxon>
        <taxon>Methanobacteriota</taxon>
        <taxon>Archaeoglobi</taxon>
        <taxon>Archaeoglobales</taxon>
        <taxon>Archaeoglobaceae</taxon>
        <taxon>Ferroglobus</taxon>
    </lineage>
</organism>
<keyword evidence="1" id="KW-0812">Transmembrane</keyword>
<feature type="transmembrane region" description="Helical" evidence="1">
    <location>
        <begin position="12"/>
        <end position="33"/>
    </location>
</feature>
<proteinExistence type="predicted"/>
<dbReference type="Proteomes" id="UP000002613">
    <property type="component" value="Chromosome"/>
</dbReference>
<keyword evidence="3" id="KW-1185">Reference proteome</keyword>
<evidence type="ECO:0000313" key="3">
    <source>
        <dbReference type="Proteomes" id="UP000002613"/>
    </source>
</evidence>
<keyword evidence="1" id="KW-0472">Membrane</keyword>
<sequence length="39" mass="4251">MAKVLGLDPAIGVIYIVNILLIVLWVVFSVANAKRRGDL</sequence>